<dbReference type="GO" id="GO:0006203">
    <property type="term" value="P:dGTP catabolic process"/>
    <property type="evidence" value="ECO:0007669"/>
    <property type="project" value="TreeGrafter"/>
</dbReference>
<dbReference type="OrthoDB" id="9803619at2"/>
<dbReference type="InterPro" id="IPR023293">
    <property type="entry name" value="dGTP_triP_hydro_central_sf"/>
</dbReference>
<dbReference type="PROSITE" id="PS51831">
    <property type="entry name" value="HD"/>
    <property type="match status" value="1"/>
</dbReference>
<accession>A0A095TRM3</accession>
<dbReference type="EMBL" id="ARXV01000006">
    <property type="protein sequence ID" value="KGD65038.1"/>
    <property type="molecule type" value="Genomic_DNA"/>
</dbReference>
<proteinExistence type="predicted"/>
<dbReference type="InterPro" id="IPR006261">
    <property type="entry name" value="dGTPase"/>
</dbReference>
<dbReference type="InterPro" id="IPR003607">
    <property type="entry name" value="HD/PDEase_dom"/>
</dbReference>
<organism evidence="3 4">
    <name type="scientific">Alcanivorax nanhaiticus</name>
    <dbReference type="NCBI Taxonomy" id="1177154"/>
    <lineage>
        <taxon>Bacteria</taxon>
        <taxon>Pseudomonadati</taxon>
        <taxon>Pseudomonadota</taxon>
        <taxon>Gammaproteobacteria</taxon>
        <taxon>Oceanospirillales</taxon>
        <taxon>Alcanivoracaceae</taxon>
        <taxon>Alcanivorax</taxon>
    </lineage>
</organism>
<dbReference type="InterPro" id="IPR006674">
    <property type="entry name" value="HD_domain"/>
</dbReference>
<dbReference type="PANTHER" id="PTHR11373">
    <property type="entry name" value="DEOXYNUCLEOSIDE TRIPHOSPHATE TRIPHOSPHOHYDROLASE"/>
    <property type="match status" value="1"/>
</dbReference>
<dbReference type="SMART" id="SM00471">
    <property type="entry name" value="HDc"/>
    <property type="match status" value="1"/>
</dbReference>
<dbReference type="AlphaFoldDB" id="A0A095TRM3"/>
<feature type="domain" description="HD" evidence="2">
    <location>
        <begin position="60"/>
        <end position="246"/>
    </location>
</feature>
<comment type="caution">
    <text evidence="3">The sequence shown here is derived from an EMBL/GenBank/DDBJ whole genome shotgun (WGS) entry which is preliminary data.</text>
</comment>
<dbReference type="InterPro" id="IPR050135">
    <property type="entry name" value="dGTPase-like"/>
</dbReference>
<dbReference type="GO" id="GO:0008832">
    <property type="term" value="F:dGTPase activity"/>
    <property type="evidence" value="ECO:0007669"/>
    <property type="project" value="TreeGrafter"/>
</dbReference>
<dbReference type="Gene3D" id="1.10.3210.10">
    <property type="entry name" value="Hypothetical protein af1432"/>
    <property type="match status" value="1"/>
</dbReference>
<dbReference type="NCBIfam" id="NF002205">
    <property type="entry name" value="PRK01096.1"/>
    <property type="match status" value="1"/>
</dbReference>
<evidence type="ECO:0000256" key="1">
    <source>
        <dbReference type="ARBA" id="ARBA00022801"/>
    </source>
</evidence>
<protein>
    <submittedName>
        <fullName evidence="3">Deoxyguanosinetriphosphate triphosphohydrolase-like protein</fullName>
    </submittedName>
</protein>
<dbReference type="Pfam" id="PF01966">
    <property type="entry name" value="HD"/>
    <property type="match status" value="1"/>
</dbReference>
<dbReference type="InterPro" id="IPR027432">
    <property type="entry name" value="dGTP_triphosphohydrolase_C"/>
</dbReference>
<dbReference type="Proteomes" id="UP000029444">
    <property type="component" value="Unassembled WGS sequence"/>
</dbReference>
<evidence type="ECO:0000313" key="4">
    <source>
        <dbReference type="Proteomes" id="UP000029444"/>
    </source>
</evidence>
<keyword evidence="1 3" id="KW-0378">Hydrolase</keyword>
<dbReference type="RefSeq" id="WP_035232549.1">
    <property type="nucleotide sequence ID" value="NZ_ARXV01000006.1"/>
</dbReference>
<evidence type="ECO:0000313" key="3">
    <source>
        <dbReference type="EMBL" id="KGD65038.1"/>
    </source>
</evidence>
<dbReference type="Gene3D" id="1.10.3550.10">
    <property type="entry name" value="eoxyguanosinetriphosphate triphosphohydrolase domain-like"/>
    <property type="match status" value="1"/>
</dbReference>
<evidence type="ECO:0000259" key="2">
    <source>
        <dbReference type="PROSITE" id="PS51831"/>
    </source>
</evidence>
<name>A0A095TRM3_9GAMM</name>
<dbReference type="Gene3D" id="1.10.3410.10">
    <property type="entry name" value="putative deoxyguanosinetriphosphate triphosphohydrolase like domain"/>
    <property type="match status" value="1"/>
</dbReference>
<dbReference type="NCBIfam" id="TIGR01353">
    <property type="entry name" value="dGTP_triPase"/>
    <property type="match status" value="1"/>
</dbReference>
<sequence>MDWQQLLNKTRLGGRDAKDESGRTAFLRDHDKIIFSGAFRRLARKTQVHPLATNDHVHNRLTHSLEVSCVGRTLGIRAGERLQRQHLLPDSVSATDFGDIVQSACLAHDIGNPPFGHTGERAIRAWFQERGQRFLDMLPAQQQSDLTFFEGNAQGFRILTKSEYHQYDDGMRLTYATLATFLKYPWLSADAGNASSKPGKYSAFVSEAAAFQEVANATGLIEQSPGRFSRHPLAYLMEAADDFCYAIIDLEDGLEMDLLHWDEVYALLQPALPDTKEVSELIHSDLRDGRKAALLRGKIIERFIEAGVEAFVANHEQLLLGRMEGDLISHCEPAVRDVVENAKQLARSKVFEHPRKIELEIGAFEVMGALLDGLIEAAVSHACNNAKNTYNNYRHERIIDLIGRHSFPENLEQLPEQERIYQCIMRALDFLAGMTDNYATYLAKQFSGMAETRY</sequence>
<dbReference type="PATRIC" id="fig|1177154.3.peg.1978"/>
<gene>
    <name evidence="3" type="ORF">Y5S_01946</name>
</gene>
<keyword evidence="4" id="KW-1185">Reference proteome</keyword>
<dbReference type="SUPFAM" id="SSF109604">
    <property type="entry name" value="HD-domain/PDEase-like"/>
    <property type="match status" value="1"/>
</dbReference>
<dbReference type="eggNOG" id="COG0232">
    <property type="taxonomic scope" value="Bacteria"/>
</dbReference>
<reference evidence="3 4" key="1">
    <citation type="submission" date="2012-09" db="EMBL/GenBank/DDBJ databases">
        <title>Genome Sequence of alkane-degrading Bacterium Alcanivorax sp. 19-m-6.</title>
        <authorList>
            <person name="Lai Q."/>
            <person name="Shao Z."/>
        </authorList>
    </citation>
    <scope>NUCLEOTIDE SEQUENCE [LARGE SCALE GENOMIC DNA]</scope>
    <source>
        <strain evidence="3 4">19-m-6</strain>
    </source>
</reference>
<dbReference type="STRING" id="1177154.Y5S_01946"/>
<dbReference type="PANTHER" id="PTHR11373:SF40">
    <property type="entry name" value="DEOXYGUANOSINETRIPHOSPHATE TRIPHOSPHOHYDROLASE-LIKE PROTEIN 2"/>
    <property type="match status" value="1"/>
</dbReference>